<evidence type="ECO:0000259" key="4">
    <source>
        <dbReference type="SMART" id="SM00849"/>
    </source>
</evidence>
<comment type="catalytic activity">
    <reaction evidence="3">
        <text>3',5'-cyclic UMP + H2O = UMP + H(+)</text>
        <dbReference type="Rhea" id="RHEA:70575"/>
        <dbReference type="ChEBI" id="CHEBI:15377"/>
        <dbReference type="ChEBI" id="CHEBI:15378"/>
        <dbReference type="ChEBI" id="CHEBI:57865"/>
        <dbReference type="ChEBI" id="CHEBI:184387"/>
    </reaction>
    <physiologicalReaction direction="left-to-right" evidence="3">
        <dbReference type="Rhea" id="RHEA:70576"/>
    </physiologicalReaction>
</comment>
<protein>
    <recommendedName>
        <fullName evidence="4">Metallo-beta-lactamase domain-containing protein</fullName>
    </recommendedName>
</protein>
<dbReference type="CDD" id="cd07721">
    <property type="entry name" value="yflN-like_MBL-fold"/>
    <property type="match status" value="1"/>
</dbReference>
<dbReference type="KEGG" id="pms:KNP414_05891"/>
<organism evidence="5 6">
    <name type="scientific">Paenibacillus mucilaginosus (strain KNP414)</name>
    <dbReference type="NCBI Taxonomy" id="1036673"/>
    <lineage>
        <taxon>Bacteria</taxon>
        <taxon>Bacillati</taxon>
        <taxon>Bacillota</taxon>
        <taxon>Bacilli</taxon>
        <taxon>Bacillales</taxon>
        <taxon>Paenibacillaceae</taxon>
        <taxon>Paenibacillus</taxon>
    </lineage>
</organism>
<dbReference type="SUPFAM" id="SSF56281">
    <property type="entry name" value="Metallo-hydrolase/oxidoreductase"/>
    <property type="match status" value="1"/>
</dbReference>
<dbReference type="InterPro" id="IPR001279">
    <property type="entry name" value="Metallo-B-lactamas"/>
</dbReference>
<dbReference type="EMBL" id="CP002869">
    <property type="protein sequence ID" value="AEI44415.1"/>
    <property type="molecule type" value="Genomic_DNA"/>
</dbReference>
<dbReference type="PANTHER" id="PTHR42951:SF17">
    <property type="entry name" value="METALLO-BETA-LACTAMASE DOMAIN-CONTAINING PROTEIN"/>
    <property type="match status" value="1"/>
</dbReference>
<feature type="domain" description="Metallo-beta-lactamase" evidence="4">
    <location>
        <begin position="20"/>
        <end position="204"/>
    </location>
</feature>
<dbReference type="Gene3D" id="3.60.15.10">
    <property type="entry name" value="Ribonuclease Z/Hydroxyacylglutathione hydrolase-like"/>
    <property type="match status" value="1"/>
</dbReference>
<dbReference type="PANTHER" id="PTHR42951">
    <property type="entry name" value="METALLO-BETA-LACTAMASE DOMAIN-CONTAINING"/>
    <property type="match status" value="1"/>
</dbReference>
<dbReference type="HOGENOM" id="CLU_030571_2_4_9"/>
<reference evidence="6" key="1">
    <citation type="submission" date="2011-06" db="EMBL/GenBank/DDBJ databases">
        <title>Complete genome sequence of Paenibacillus mucilaginosus KNP414.</title>
        <authorList>
            <person name="Wang J."/>
            <person name="Hu S."/>
            <person name="Hu X."/>
            <person name="Zhang B."/>
            <person name="Dong D."/>
            <person name="Zhang S."/>
            <person name="Zhao K."/>
            <person name="Wu D."/>
        </authorList>
    </citation>
    <scope>NUCLEOTIDE SEQUENCE [LARGE SCALE GENOMIC DNA]</scope>
    <source>
        <strain evidence="6">KNP414</strain>
    </source>
</reference>
<dbReference type="Proteomes" id="UP000006620">
    <property type="component" value="Chromosome"/>
</dbReference>
<dbReference type="RefSeq" id="WP_013919567.1">
    <property type="nucleotide sequence ID" value="NC_015690.1"/>
</dbReference>
<comment type="catalytic activity">
    <reaction evidence="1">
        <text>3',5'-cyclic CMP + H2O = CMP + H(+)</text>
        <dbReference type="Rhea" id="RHEA:72675"/>
        <dbReference type="ChEBI" id="CHEBI:15377"/>
        <dbReference type="ChEBI" id="CHEBI:15378"/>
        <dbReference type="ChEBI" id="CHEBI:58003"/>
        <dbReference type="ChEBI" id="CHEBI:60377"/>
    </reaction>
    <physiologicalReaction direction="left-to-right" evidence="1">
        <dbReference type="Rhea" id="RHEA:72676"/>
    </physiologicalReaction>
</comment>
<proteinExistence type="predicted"/>
<sequence length="226" mass="25324">MKLQQLTPHVWGGSVWLPVPVMIWFVKEEEGITLVDGGVLPMWEGVRKALQETFAGLPLRRVLLTHGHQDHIGILPPLIEAYPEVPILVHSEEIPFLTGSRSYRSLREGVWARYAPPVPEEKLTALRPEASYAGLQPYWTPGHSPGHTVFYHEADDILLAGDLFTRYFGRLQRPIAGFTADMDLSLRSGSILEKLKPKYTASAHLGVTRDAHLQYARLLPPLLAGR</sequence>
<name>F8F9T6_PAEMK</name>
<evidence type="ECO:0000256" key="3">
    <source>
        <dbReference type="ARBA" id="ARBA00048505"/>
    </source>
</evidence>
<dbReference type="PATRIC" id="fig|1036673.3.peg.5480"/>
<dbReference type="InterPro" id="IPR050855">
    <property type="entry name" value="NDM-1-like"/>
</dbReference>
<reference evidence="5 6" key="2">
    <citation type="journal article" date="2013" name="Genome Announc.">
        <title>Genome Sequence of Growth-Improving Paenibacillus mucilaginosus Strain KNP414.</title>
        <authorList>
            <person name="Lu J.J."/>
            <person name="Wang J.F."/>
            <person name="Hu X.F."/>
        </authorList>
    </citation>
    <scope>NUCLEOTIDE SEQUENCE [LARGE SCALE GENOMIC DNA]</scope>
    <source>
        <strain evidence="5 6">KNP414</strain>
    </source>
</reference>
<evidence type="ECO:0000313" key="6">
    <source>
        <dbReference type="Proteomes" id="UP000006620"/>
    </source>
</evidence>
<dbReference type="InterPro" id="IPR036866">
    <property type="entry name" value="RibonucZ/Hydroxyglut_hydro"/>
</dbReference>
<dbReference type="AlphaFoldDB" id="F8F9T6"/>
<evidence type="ECO:0000313" key="5">
    <source>
        <dbReference type="EMBL" id="AEI44415.1"/>
    </source>
</evidence>
<evidence type="ECO:0000256" key="1">
    <source>
        <dbReference type="ARBA" id="ARBA00034221"/>
    </source>
</evidence>
<dbReference type="SMART" id="SM00849">
    <property type="entry name" value="Lactamase_B"/>
    <property type="match status" value="1"/>
</dbReference>
<evidence type="ECO:0000256" key="2">
    <source>
        <dbReference type="ARBA" id="ARBA00034301"/>
    </source>
</evidence>
<comment type="function">
    <text evidence="2">Counteracts the endogenous Pycsar antiviral defense system. Phosphodiesterase that enables metal-dependent hydrolysis of host cyclic nucleotide Pycsar defense signals such as cCMP and cUMP.</text>
</comment>
<dbReference type="Pfam" id="PF00753">
    <property type="entry name" value="Lactamase_B"/>
    <property type="match status" value="1"/>
</dbReference>
<gene>
    <name evidence="5" type="ordered locus">KNP414_05891</name>
</gene>
<accession>F8F9T6</accession>